<dbReference type="EMBL" id="JASPKY010000442">
    <property type="protein sequence ID" value="KAK9696779.1"/>
    <property type="molecule type" value="Genomic_DNA"/>
</dbReference>
<name>A0AAW1J1M5_POPJA</name>
<accession>A0AAW1J1M5</accession>
<dbReference type="PANTHER" id="PTHR46599:SF3">
    <property type="entry name" value="PIGGYBAC TRANSPOSABLE ELEMENT-DERIVED PROTEIN 4"/>
    <property type="match status" value="1"/>
</dbReference>
<dbReference type="PANTHER" id="PTHR46599">
    <property type="entry name" value="PIGGYBAC TRANSPOSABLE ELEMENT-DERIVED PROTEIN 4"/>
    <property type="match status" value="1"/>
</dbReference>
<organism evidence="1 2">
    <name type="scientific">Popillia japonica</name>
    <name type="common">Japanese beetle</name>
    <dbReference type="NCBI Taxonomy" id="7064"/>
    <lineage>
        <taxon>Eukaryota</taxon>
        <taxon>Metazoa</taxon>
        <taxon>Ecdysozoa</taxon>
        <taxon>Arthropoda</taxon>
        <taxon>Hexapoda</taxon>
        <taxon>Insecta</taxon>
        <taxon>Pterygota</taxon>
        <taxon>Neoptera</taxon>
        <taxon>Endopterygota</taxon>
        <taxon>Coleoptera</taxon>
        <taxon>Polyphaga</taxon>
        <taxon>Scarabaeiformia</taxon>
        <taxon>Scarabaeidae</taxon>
        <taxon>Rutelinae</taxon>
        <taxon>Popillia</taxon>
    </lineage>
</organism>
<gene>
    <name evidence="1" type="ORF">QE152_g31353</name>
</gene>
<dbReference type="Proteomes" id="UP001458880">
    <property type="component" value="Unassembled WGS sequence"/>
</dbReference>
<proteinExistence type="predicted"/>
<reference evidence="1 2" key="1">
    <citation type="journal article" date="2024" name="BMC Genomics">
        <title>De novo assembly and annotation of Popillia japonica's genome with initial clues to its potential as an invasive pest.</title>
        <authorList>
            <person name="Cucini C."/>
            <person name="Boschi S."/>
            <person name="Funari R."/>
            <person name="Cardaioli E."/>
            <person name="Iannotti N."/>
            <person name="Marturano G."/>
            <person name="Paoli F."/>
            <person name="Bruttini M."/>
            <person name="Carapelli A."/>
            <person name="Frati F."/>
            <person name="Nardi F."/>
        </authorList>
    </citation>
    <scope>NUCLEOTIDE SEQUENCE [LARGE SCALE GENOMIC DNA]</scope>
    <source>
        <strain evidence="1">DMR45628</strain>
    </source>
</reference>
<comment type="caution">
    <text evidence="1">The sequence shown here is derived from an EMBL/GenBank/DDBJ whole genome shotgun (WGS) entry which is preliminary data.</text>
</comment>
<evidence type="ECO:0000313" key="2">
    <source>
        <dbReference type="Proteomes" id="UP001458880"/>
    </source>
</evidence>
<keyword evidence="2" id="KW-1185">Reference proteome</keyword>
<dbReference type="AlphaFoldDB" id="A0AAW1J1M5"/>
<evidence type="ECO:0000313" key="1">
    <source>
        <dbReference type="EMBL" id="KAK9696779.1"/>
    </source>
</evidence>
<protein>
    <submittedName>
        <fullName evidence="1">Transposase IS4</fullName>
    </submittedName>
</protein>
<sequence length="218" mass="25200">MYTPADVQNAKLKKGEVIVKESPDGVTIIKWTYQRDVRMLTTCHIGTEMVQVQTKRRQADSIKPKCVIHNDSGKFFVDVSDQLASYNTALRRCTKCYRKLMIEIIWGTALVNAYCLYCENTFPSNKITISEFREKIIMSIIMENRNEAAAKRRQSTVQHHLIKHEAKKRARCSVCYQKYGKHGTIINGKKKYPAQVITICDKCDDNPHFCKSCFNEKH</sequence>